<dbReference type="InterPro" id="IPR008949">
    <property type="entry name" value="Isoprenoid_synthase_dom_sf"/>
</dbReference>
<accession>A0ABV5TD43</accession>
<feature type="compositionally biased region" description="Basic and acidic residues" evidence="1">
    <location>
        <begin position="17"/>
        <end position="26"/>
    </location>
</feature>
<evidence type="ECO:0000256" key="1">
    <source>
        <dbReference type="SAM" id="MobiDB-lite"/>
    </source>
</evidence>
<dbReference type="Pfam" id="PF19086">
    <property type="entry name" value="Terpene_syn_C_2"/>
    <property type="match status" value="1"/>
</dbReference>
<comment type="caution">
    <text evidence="2">The sequence shown here is derived from an EMBL/GenBank/DDBJ whole genome shotgun (WGS) entry which is preliminary data.</text>
</comment>
<evidence type="ECO:0000313" key="2">
    <source>
        <dbReference type="EMBL" id="MFB9676335.1"/>
    </source>
</evidence>
<proteinExistence type="predicted"/>
<keyword evidence="3" id="KW-1185">Reference proteome</keyword>
<feature type="region of interest" description="Disordered" evidence="1">
    <location>
        <begin position="1"/>
        <end position="26"/>
    </location>
</feature>
<evidence type="ECO:0000313" key="3">
    <source>
        <dbReference type="Proteomes" id="UP001589610"/>
    </source>
</evidence>
<dbReference type="Proteomes" id="UP001589610">
    <property type="component" value="Unassembled WGS sequence"/>
</dbReference>
<dbReference type="SUPFAM" id="SSF48576">
    <property type="entry name" value="Terpenoid synthases"/>
    <property type="match status" value="1"/>
</dbReference>
<organism evidence="2 3">
    <name type="scientific">Streptosporangium vulgare</name>
    <dbReference type="NCBI Taxonomy" id="46190"/>
    <lineage>
        <taxon>Bacteria</taxon>
        <taxon>Bacillati</taxon>
        <taxon>Actinomycetota</taxon>
        <taxon>Actinomycetes</taxon>
        <taxon>Streptosporangiales</taxon>
        <taxon>Streptosporangiaceae</taxon>
        <taxon>Streptosporangium</taxon>
    </lineage>
</organism>
<dbReference type="RefSeq" id="WP_344745166.1">
    <property type="nucleotide sequence ID" value="NZ_BAAAWW010000060.1"/>
</dbReference>
<dbReference type="Gene3D" id="1.10.600.10">
    <property type="entry name" value="Farnesyl Diphosphate Synthase"/>
    <property type="match status" value="1"/>
</dbReference>
<gene>
    <name evidence="2" type="ORF">ACFFRH_12640</name>
</gene>
<reference evidence="2 3" key="1">
    <citation type="submission" date="2024-09" db="EMBL/GenBank/DDBJ databases">
        <authorList>
            <person name="Sun Q."/>
            <person name="Mori K."/>
        </authorList>
    </citation>
    <scope>NUCLEOTIDE SEQUENCE [LARGE SCALE GENOMIC DNA]</scope>
    <source>
        <strain evidence="2 3">JCM 3028</strain>
    </source>
</reference>
<sequence>MTPRHDPGARPGLDVRPGPDARLDPGARLDAREAGAICARAGRSQRDMREWAETYPGLFSAKPFDAALYSTLSLAMAFGGPWFDAGQLRTANKVSLWAFGLDWLVDYVATSSAEVEGIARRCLDVAGGAPPVPGDDLTRMLADIRDELASSPAFAELGPVWRDELERMLDGMLTEWRWKTEKVTPTYEEYLGNADNLGFSYVFAAHWIHVTGSGAVADVGALREAGRAVQRVIRLLNDLGTYERDVAWGDLNVLLLGVDRAEVERRIAGLAARSRELVAPLRAVHPELAGYMERQMDFCAGFYQVGDYWGAL</sequence>
<name>A0ABV5TD43_9ACTN</name>
<dbReference type="EMBL" id="JBHMBS010000005">
    <property type="protein sequence ID" value="MFB9676335.1"/>
    <property type="molecule type" value="Genomic_DNA"/>
</dbReference>
<protein>
    <submittedName>
        <fullName evidence="2">Terpene synthase family protein</fullName>
    </submittedName>
</protein>